<dbReference type="RefSeq" id="WP_379681192.1">
    <property type="nucleotide sequence ID" value="NZ_JBHLWP010000017.1"/>
</dbReference>
<dbReference type="Proteomes" id="UP001589773">
    <property type="component" value="Unassembled WGS sequence"/>
</dbReference>
<keyword evidence="2" id="KW-1185">Reference proteome</keyword>
<dbReference type="SUPFAM" id="SSF53927">
    <property type="entry name" value="Cytidine deaminase-like"/>
    <property type="match status" value="1"/>
</dbReference>
<gene>
    <name evidence="1" type="ORF">ACFFJK_18870</name>
</gene>
<dbReference type="EMBL" id="JBHLWP010000017">
    <property type="protein sequence ID" value="MFC0253966.1"/>
    <property type="molecule type" value="Genomic_DNA"/>
</dbReference>
<reference evidence="1 2" key="1">
    <citation type="submission" date="2024-09" db="EMBL/GenBank/DDBJ databases">
        <authorList>
            <person name="Sun Q."/>
            <person name="Mori K."/>
        </authorList>
    </citation>
    <scope>NUCLEOTIDE SEQUENCE [LARGE SCALE GENOMIC DNA]</scope>
    <source>
        <strain evidence="1 2">CCM 7792</strain>
    </source>
</reference>
<dbReference type="InterPro" id="IPR016193">
    <property type="entry name" value="Cytidine_deaminase-like"/>
</dbReference>
<sequence>MNNLATHAAMDKKATVSSIAQDRRRRSLTFLQEFLLVAGQSCTGCAGTVVREDFGQAGCSFFFGPDVAVKVAQEAGMTLAGFVRGGRHVLYSHPQRLAPRPP</sequence>
<dbReference type="InterPro" id="IPR003786">
    <property type="entry name" value="FdhD"/>
</dbReference>
<proteinExistence type="predicted"/>
<protein>
    <submittedName>
        <fullName evidence="1">Formate dehydrogenase accessory sulfurtransferase FdhD</fullName>
    </submittedName>
</protein>
<name>A0ABV6FK89_9BURK</name>
<organism evidence="1 2">
    <name type="scientific">Massilia consociata</name>
    <dbReference type="NCBI Taxonomy" id="760117"/>
    <lineage>
        <taxon>Bacteria</taxon>
        <taxon>Pseudomonadati</taxon>
        <taxon>Pseudomonadota</taxon>
        <taxon>Betaproteobacteria</taxon>
        <taxon>Burkholderiales</taxon>
        <taxon>Oxalobacteraceae</taxon>
        <taxon>Telluria group</taxon>
        <taxon>Massilia</taxon>
    </lineage>
</organism>
<dbReference type="Pfam" id="PF02634">
    <property type="entry name" value="FdhD-NarQ"/>
    <property type="match status" value="1"/>
</dbReference>
<evidence type="ECO:0000313" key="2">
    <source>
        <dbReference type="Proteomes" id="UP001589773"/>
    </source>
</evidence>
<evidence type="ECO:0000313" key="1">
    <source>
        <dbReference type="EMBL" id="MFC0253966.1"/>
    </source>
</evidence>
<accession>A0ABV6FK89</accession>
<comment type="caution">
    <text evidence="1">The sequence shown here is derived from an EMBL/GenBank/DDBJ whole genome shotgun (WGS) entry which is preliminary data.</text>
</comment>
<dbReference type="Gene3D" id="3.40.140.10">
    <property type="entry name" value="Cytidine Deaminase, domain 2"/>
    <property type="match status" value="1"/>
</dbReference>